<name>A0A1W0X916_HYPEX</name>
<dbReference type="InterPro" id="IPR001841">
    <property type="entry name" value="Znf_RING"/>
</dbReference>
<evidence type="ECO:0000256" key="4">
    <source>
        <dbReference type="ARBA" id="ARBA00022679"/>
    </source>
</evidence>
<organism evidence="15 16">
    <name type="scientific">Hypsibius exemplaris</name>
    <name type="common">Freshwater tardigrade</name>
    <dbReference type="NCBI Taxonomy" id="2072580"/>
    <lineage>
        <taxon>Eukaryota</taxon>
        <taxon>Metazoa</taxon>
        <taxon>Ecdysozoa</taxon>
        <taxon>Tardigrada</taxon>
        <taxon>Eutardigrada</taxon>
        <taxon>Parachela</taxon>
        <taxon>Hypsibioidea</taxon>
        <taxon>Hypsibiidae</taxon>
        <taxon>Hypsibius</taxon>
    </lineage>
</organism>
<dbReference type="PROSITE" id="PS51873">
    <property type="entry name" value="TRIAD"/>
    <property type="match status" value="1"/>
</dbReference>
<dbReference type="InterPro" id="IPR047564">
    <property type="entry name" value="Rcat_RBR_ANKIB1"/>
</dbReference>
<dbReference type="AlphaFoldDB" id="A0A1W0X916"/>
<evidence type="ECO:0000256" key="11">
    <source>
        <dbReference type="PROSITE-ProRule" id="PRU00175"/>
    </source>
</evidence>
<dbReference type="InterPro" id="IPR036770">
    <property type="entry name" value="Ankyrin_rpt-contain_sf"/>
</dbReference>
<dbReference type="InterPro" id="IPR003903">
    <property type="entry name" value="UIM_dom"/>
</dbReference>
<evidence type="ECO:0000256" key="12">
    <source>
        <dbReference type="SAM" id="MobiDB-lite"/>
    </source>
</evidence>
<dbReference type="CDD" id="cd20346">
    <property type="entry name" value="BRcat_RBR_ANKIB1"/>
    <property type="match status" value="1"/>
</dbReference>
<protein>
    <recommendedName>
        <fullName evidence="3">RBR-type E3 ubiquitin transferase</fullName>
        <ecNumber evidence="3">2.3.2.31</ecNumber>
    </recommendedName>
</protein>
<dbReference type="Gene3D" id="1.20.120.1750">
    <property type="match status" value="1"/>
</dbReference>
<dbReference type="SMART" id="SM00647">
    <property type="entry name" value="IBR"/>
    <property type="match status" value="2"/>
</dbReference>
<keyword evidence="7 11" id="KW-0863">Zinc-finger</keyword>
<comment type="caution">
    <text evidence="15">The sequence shown here is derived from an EMBL/GenBank/DDBJ whole genome shotgun (WGS) entry which is preliminary data.</text>
</comment>
<keyword evidence="6" id="KW-0677">Repeat</keyword>
<dbReference type="SMART" id="SM00248">
    <property type="entry name" value="ANK"/>
    <property type="match status" value="2"/>
</dbReference>
<reference evidence="16" key="1">
    <citation type="submission" date="2017-01" db="EMBL/GenBank/DDBJ databases">
        <title>Comparative genomics of anhydrobiosis in the tardigrade Hypsibius dujardini.</title>
        <authorList>
            <person name="Yoshida Y."/>
            <person name="Koutsovoulos G."/>
            <person name="Laetsch D."/>
            <person name="Stevens L."/>
            <person name="Kumar S."/>
            <person name="Horikawa D."/>
            <person name="Ishino K."/>
            <person name="Komine S."/>
            <person name="Tomita M."/>
            <person name="Blaxter M."/>
            <person name="Arakawa K."/>
        </authorList>
    </citation>
    <scope>NUCLEOTIDE SEQUENCE [LARGE SCALE GENOMIC DNA]</scope>
    <source>
        <strain evidence="16">Z151</strain>
    </source>
</reference>
<dbReference type="Gene3D" id="3.30.40.10">
    <property type="entry name" value="Zinc/RING finger domain, C3HC4 (zinc finger)"/>
    <property type="match status" value="1"/>
</dbReference>
<dbReference type="GO" id="GO:0008270">
    <property type="term" value="F:zinc ion binding"/>
    <property type="evidence" value="ECO:0007669"/>
    <property type="project" value="UniProtKB-KW"/>
</dbReference>
<sequence>MGNQKSHLRRRLASGDERGALDLLKNHDDFRKRLDVHVNYEKNDGSTPFHLACLHGMETMIRTFMDQYGIEISQRNCLQETAIHCLCRLPASTFLKDLPQYHGDHRHKCLKVILEIKEKDVAGLTTVRDTYMLKDSRGNTPLHNAAAHGFMEIVEEIVSTSTETLRLRNSSDETPVDLANHFGHESVAQFLETKTLFLRGTGDVGEIEEEFEDWTIGHTQTFDGMKVQDLQHKKDQLVVETSDMLHVPLFTAEALLRTFQWSRQALLDAWFENAIQCCKNAGVKPPESLTRRRRTAAAASGSNDLELGSPKRTIVRKIDSVCPICIEDMAQEEEPVYLACEHDFCRRCWQHYLTGKIQDGDIYPIICPDSHCSMLVPCDVIEGLVSRDIARKYLQFDIEAFVESNPNMKWCPFAAAAGSCGRAVSQPEMPGPTVLFIPHMKPPLKTSHAVDCGNGHYFCWECSGDAHEPCSCDKWTEWHQRIIDVKPEEIRGTNEALEEAANSLWLATNSKPCPFCRSPIQKTDGCNHLKCSKCKHDFCWICGDAWKKHSTATGGYFRCTRFDAVHKAQDDAGKLINAAEEKSRRLNELNRFVLYYGKFKLHEDALTKSMPFLNNMHDKVVLLASYLSIPTEQLKFLEDAAVELLKARKVLKGSFVYAYYLEDHRVLFEYMQHELEKSVEKLTVMICVRYLRTCKDDINRMTRTVRRRRHEFIVAVNKGLMIPETPPSIRKKRKRRLPGLFGLDFDDVVLQEEDGKAGTASSSLLEHGSASDPWVLDKRGRHTNFAALYDWPEMEDSDEDISVMMASSSIGGIAACAKSRCSRPCVKNPRTGVLHQFCSLRCKHYHEEESKNKSGDADAANGPSTSGGCGGGSGSQIAHKLDLIIAMELSRLQMRRDLENRASSFSSESSTADYGSQRRLGIQRDGGTDLVDSDNDDPALDLAIQLSLKDLQERKLSAGCGDASLLTDEELWEAASIHSDSNSLNSGDFTQLTANDLLLDHLEKLTNEQTLKNIEPDKDASVEK</sequence>
<keyword evidence="16" id="KW-1185">Reference proteome</keyword>
<keyword evidence="4" id="KW-0808">Transferase</keyword>
<evidence type="ECO:0000256" key="7">
    <source>
        <dbReference type="ARBA" id="ARBA00022771"/>
    </source>
</evidence>
<evidence type="ECO:0000256" key="5">
    <source>
        <dbReference type="ARBA" id="ARBA00022723"/>
    </source>
</evidence>
<evidence type="ECO:0000256" key="3">
    <source>
        <dbReference type="ARBA" id="ARBA00012251"/>
    </source>
</evidence>
<comment type="catalytic activity">
    <reaction evidence="1">
        <text>[E2 ubiquitin-conjugating enzyme]-S-ubiquitinyl-L-cysteine + [acceptor protein]-L-lysine = [E2 ubiquitin-conjugating enzyme]-L-cysteine + [acceptor protein]-N(6)-ubiquitinyl-L-lysine.</text>
        <dbReference type="EC" id="2.3.2.31"/>
    </reaction>
</comment>
<dbReference type="FunFam" id="3.30.40.10:FF:000019">
    <property type="entry name" value="RBR-type E3 ubiquitin transferase"/>
    <property type="match status" value="1"/>
</dbReference>
<keyword evidence="10" id="KW-0040">ANK repeat</keyword>
<accession>A0A1W0X916</accession>
<proteinExistence type="inferred from homology"/>
<evidence type="ECO:0000259" key="13">
    <source>
        <dbReference type="PROSITE" id="PS50089"/>
    </source>
</evidence>
<dbReference type="InterPro" id="IPR018957">
    <property type="entry name" value="Znf_C3HC4_RING-type"/>
</dbReference>
<keyword evidence="8" id="KW-0833">Ubl conjugation pathway</keyword>
<dbReference type="CDD" id="cd20361">
    <property type="entry name" value="Rcat_RBR_ANKIB1"/>
    <property type="match status" value="1"/>
</dbReference>
<feature type="region of interest" description="Disordered" evidence="12">
    <location>
        <begin position="851"/>
        <end position="873"/>
    </location>
</feature>
<evidence type="ECO:0000256" key="6">
    <source>
        <dbReference type="ARBA" id="ARBA00022737"/>
    </source>
</evidence>
<evidence type="ECO:0000256" key="2">
    <source>
        <dbReference type="ARBA" id="ARBA00005884"/>
    </source>
</evidence>
<evidence type="ECO:0000259" key="14">
    <source>
        <dbReference type="PROSITE" id="PS51873"/>
    </source>
</evidence>
<feature type="region of interest" description="Disordered" evidence="12">
    <location>
        <begin position="900"/>
        <end position="932"/>
    </location>
</feature>
<feature type="domain" description="RING-type" evidence="14">
    <location>
        <begin position="318"/>
        <end position="563"/>
    </location>
</feature>
<dbReference type="Pfam" id="PF00097">
    <property type="entry name" value="zf-C3HC4"/>
    <property type="match status" value="1"/>
</dbReference>
<dbReference type="Gene3D" id="1.25.40.20">
    <property type="entry name" value="Ankyrin repeat-containing domain"/>
    <property type="match status" value="1"/>
</dbReference>
<dbReference type="GO" id="GO:0016567">
    <property type="term" value="P:protein ubiquitination"/>
    <property type="evidence" value="ECO:0007669"/>
    <property type="project" value="InterPro"/>
</dbReference>
<dbReference type="InterPro" id="IPR002867">
    <property type="entry name" value="IBR_dom"/>
</dbReference>
<evidence type="ECO:0000256" key="1">
    <source>
        <dbReference type="ARBA" id="ARBA00001798"/>
    </source>
</evidence>
<dbReference type="Pfam" id="PF22191">
    <property type="entry name" value="IBR_1"/>
    <property type="match status" value="1"/>
</dbReference>
<dbReference type="PANTHER" id="PTHR11685">
    <property type="entry name" value="RBR FAMILY RING FINGER AND IBR DOMAIN-CONTAINING"/>
    <property type="match status" value="1"/>
</dbReference>
<dbReference type="EMBL" id="MTYJ01000008">
    <property type="protein sequence ID" value="OQV24035.1"/>
    <property type="molecule type" value="Genomic_DNA"/>
</dbReference>
<dbReference type="SUPFAM" id="SSF57850">
    <property type="entry name" value="RING/U-box"/>
    <property type="match status" value="2"/>
</dbReference>
<dbReference type="EC" id="2.3.2.31" evidence="3"/>
<dbReference type="Proteomes" id="UP000192578">
    <property type="component" value="Unassembled WGS sequence"/>
</dbReference>
<keyword evidence="5" id="KW-0479">Metal-binding</keyword>
<evidence type="ECO:0000256" key="9">
    <source>
        <dbReference type="ARBA" id="ARBA00022833"/>
    </source>
</evidence>
<gene>
    <name evidence="15" type="ORF">BV898_01990</name>
</gene>
<dbReference type="PROSITE" id="PS50088">
    <property type="entry name" value="ANK_REPEAT"/>
    <property type="match status" value="1"/>
</dbReference>
<dbReference type="InterPro" id="IPR002110">
    <property type="entry name" value="Ankyrin_rpt"/>
</dbReference>
<comment type="similarity">
    <text evidence="2">Belongs to the RBR family. Ariadne subfamily.</text>
</comment>
<dbReference type="PROSITE" id="PS50297">
    <property type="entry name" value="ANK_REP_REGION"/>
    <property type="match status" value="1"/>
</dbReference>
<dbReference type="InterPro" id="IPR013083">
    <property type="entry name" value="Znf_RING/FYVE/PHD"/>
</dbReference>
<dbReference type="Pfam" id="PF00023">
    <property type="entry name" value="Ank"/>
    <property type="match status" value="1"/>
</dbReference>
<dbReference type="PROSITE" id="PS50330">
    <property type="entry name" value="UIM"/>
    <property type="match status" value="1"/>
</dbReference>
<feature type="repeat" description="ANK" evidence="10">
    <location>
        <begin position="137"/>
        <end position="163"/>
    </location>
</feature>
<evidence type="ECO:0000256" key="10">
    <source>
        <dbReference type="PROSITE-ProRule" id="PRU00023"/>
    </source>
</evidence>
<dbReference type="InterPro" id="IPR031127">
    <property type="entry name" value="E3_UB_ligase_RBR"/>
</dbReference>
<dbReference type="InterPro" id="IPR044066">
    <property type="entry name" value="TRIAD_supradom"/>
</dbReference>
<dbReference type="PROSITE" id="PS50089">
    <property type="entry name" value="ZF_RING_2"/>
    <property type="match status" value="1"/>
</dbReference>
<evidence type="ECO:0000313" key="16">
    <source>
        <dbReference type="Proteomes" id="UP000192578"/>
    </source>
</evidence>
<keyword evidence="9" id="KW-0862">Zinc</keyword>
<feature type="domain" description="RING-type" evidence="13">
    <location>
        <begin position="322"/>
        <end position="368"/>
    </location>
</feature>
<dbReference type="OrthoDB" id="69641at2759"/>
<dbReference type="SUPFAM" id="SSF48403">
    <property type="entry name" value="Ankyrin repeat"/>
    <property type="match status" value="1"/>
</dbReference>
<evidence type="ECO:0000256" key="8">
    <source>
        <dbReference type="ARBA" id="ARBA00022786"/>
    </source>
</evidence>
<dbReference type="Pfam" id="PF01485">
    <property type="entry name" value="IBR"/>
    <property type="match status" value="1"/>
</dbReference>
<evidence type="ECO:0000313" key="15">
    <source>
        <dbReference type="EMBL" id="OQV24035.1"/>
    </source>
</evidence>
<dbReference type="GO" id="GO:0061630">
    <property type="term" value="F:ubiquitin protein ligase activity"/>
    <property type="evidence" value="ECO:0007669"/>
    <property type="project" value="UniProtKB-EC"/>
</dbReference>